<sequence length="387" mass="44349">MIPDTIIIIALNITLFISLICSIYTAVILYRKGKSYLIAIMSISYAIFSLDVLLSIIWKNKLKDAPYEFCVFQGLLLQYMCYVAIACALCFSIHIYHLLVLRKRTTSPTLQKAYYGFIIIYPIVMTCVITGLSLYYKAIKPRTMHCDIVSPSWIRLFANSGSNLLLSIPGVYLSGRSAYVVYKHLNYFKSSTDMNYGSREQIMSNNTKIGYSSIRPLDPSYQQNDSRESNFYSYRENGYLVINPNSFHQRTNDNSISDLNPSYRRTNNDFILNLDTSRQRQYKSLAANRPTTYLAKINRNYDVTKAAAIRMVLFASLFAFLNLLASTGAVLQIIHKYPIPTNVTSTDWVGGFQGILLFLVFGLPNNWKRFLRKSFVKVRRFLCICSC</sequence>
<evidence type="ECO:0000313" key="3">
    <source>
        <dbReference type="Proteomes" id="UP000439903"/>
    </source>
</evidence>
<dbReference type="Proteomes" id="UP000439903">
    <property type="component" value="Unassembled WGS sequence"/>
</dbReference>
<protein>
    <recommendedName>
        <fullName evidence="4">G-protein coupled receptors family 2 profile 2 domain-containing protein</fullName>
    </recommendedName>
</protein>
<keyword evidence="1" id="KW-0812">Transmembrane</keyword>
<dbReference type="AlphaFoldDB" id="A0A8H4EIF4"/>
<organism evidence="2 3">
    <name type="scientific">Gigaspora margarita</name>
    <dbReference type="NCBI Taxonomy" id="4874"/>
    <lineage>
        <taxon>Eukaryota</taxon>
        <taxon>Fungi</taxon>
        <taxon>Fungi incertae sedis</taxon>
        <taxon>Mucoromycota</taxon>
        <taxon>Glomeromycotina</taxon>
        <taxon>Glomeromycetes</taxon>
        <taxon>Diversisporales</taxon>
        <taxon>Gigasporaceae</taxon>
        <taxon>Gigaspora</taxon>
    </lineage>
</organism>
<evidence type="ECO:0008006" key="4">
    <source>
        <dbReference type="Google" id="ProtNLM"/>
    </source>
</evidence>
<proteinExistence type="predicted"/>
<reference evidence="2 3" key="1">
    <citation type="journal article" date="2019" name="Environ. Microbiol.">
        <title>At the nexus of three kingdoms: the genome of the mycorrhizal fungus Gigaspora margarita provides insights into plant, endobacterial and fungal interactions.</title>
        <authorList>
            <person name="Venice F."/>
            <person name="Ghignone S."/>
            <person name="Salvioli di Fossalunga A."/>
            <person name="Amselem J."/>
            <person name="Novero M."/>
            <person name="Xianan X."/>
            <person name="Sedzielewska Toro K."/>
            <person name="Morin E."/>
            <person name="Lipzen A."/>
            <person name="Grigoriev I.V."/>
            <person name="Henrissat B."/>
            <person name="Martin F.M."/>
            <person name="Bonfante P."/>
        </authorList>
    </citation>
    <scope>NUCLEOTIDE SEQUENCE [LARGE SCALE GENOMIC DNA]</scope>
    <source>
        <strain evidence="2 3">BEG34</strain>
    </source>
</reference>
<feature type="transmembrane region" description="Helical" evidence="1">
    <location>
        <begin position="36"/>
        <end position="57"/>
    </location>
</feature>
<keyword evidence="1" id="KW-1133">Transmembrane helix</keyword>
<evidence type="ECO:0000313" key="2">
    <source>
        <dbReference type="EMBL" id="KAF0490776.1"/>
    </source>
</evidence>
<feature type="transmembrane region" description="Helical" evidence="1">
    <location>
        <begin position="6"/>
        <end position="29"/>
    </location>
</feature>
<gene>
    <name evidence="2" type="ORF">F8M41_021889</name>
</gene>
<dbReference type="Gene3D" id="1.20.1070.10">
    <property type="entry name" value="Rhodopsin 7-helix transmembrane proteins"/>
    <property type="match status" value="1"/>
</dbReference>
<accession>A0A8H4EIF4</accession>
<dbReference type="OrthoDB" id="2398320at2759"/>
<keyword evidence="3" id="KW-1185">Reference proteome</keyword>
<feature type="transmembrane region" description="Helical" evidence="1">
    <location>
        <begin position="346"/>
        <end position="363"/>
    </location>
</feature>
<dbReference type="EMBL" id="WTPW01000659">
    <property type="protein sequence ID" value="KAF0490776.1"/>
    <property type="molecule type" value="Genomic_DNA"/>
</dbReference>
<keyword evidence="1" id="KW-0472">Membrane</keyword>
<feature type="transmembrane region" description="Helical" evidence="1">
    <location>
        <begin position="156"/>
        <end position="175"/>
    </location>
</feature>
<feature type="transmembrane region" description="Helical" evidence="1">
    <location>
        <begin position="312"/>
        <end position="334"/>
    </location>
</feature>
<comment type="caution">
    <text evidence="2">The sequence shown here is derived from an EMBL/GenBank/DDBJ whole genome shotgun (WGS) entry which is preliminary data.</text>
</comment>
<feature type="transmembrane region" description="Helical" evidence="1">
    <location>
        <begin position="113"/>
        <end position="136"/>
    </location>
</feature>
<evidence type="ECO:0000256" key="1">
    <source>
        <dbReference type="SAM" id="Phobius"/>
    </source>
</evidence>
<feature type="transmembrane region" description="Helical" evidence="1">
    <location>
        <begin position="77"/>
        <end position="101"/>
    </location>
</feature>
<name>A0A8H4EIF4_GIGMA</name>